<feature type="compositionally biased region" description="Basic residues" evidence="1">
    <location>
        <begin position="98"/>
        <end position="111"/>
    </location>
</feature>
<feature type="compositionally biased region" description="Basic residues" evidence="1">
    <location>
        <begin position="196"/>
        <end position="213"/>
    </location>
</feature>
<feature type="compositionally biased region" description="Basic residues" evidence="1">
    <location>
        <begin position="282"/>
        <end position="294"/>
    </location>
</feature>
<feature type="compositionally biased region" description="Low complexity" evidence="1">
    <location>
        <begin position="60"/>
        <end position="71"/>
    </location>
</feature>
<feature type="compositionally biased region" description="Basic residues" evidence="1">
    <location>
        <begin position="246"/>
        <end position="261"/>
    </location>
</feature>
<dbReference type="AlphaFoldDB" id="A0A6J4TF46"/>
<feature type="non-terminal residue" evidence="2">
    <location>
        <position position="1"/>
    </location>
</feature>
<feature type="non-terminal residue" evidence="2">
    <location>
        <position position="373"/>
    </location>
</feature>
<feature type="compositionally biased region" description="Basic residues" evidence="1">
    <location>
        <begin position="164"/>
        <end position="175"/>
    </location>
</feature>
<feature type="compositionally biased region" description="Basic and acidic residues" evidence="1">
    <location>
        <begin position="112"/>
        <end position="139"/>
    </location>
</feature>
<protein>
    <submittedName>
        <fullName evidence="2">Chaperone protein DnaJ</fullName>
    </submittedName>
</protein>
<sequence>GVPARPLQDPRGRQEGLPGGDQEGVPQARAPAPPGPQPGRQGGRGEVQGDLRGPRRPLGRRQAQAVRPGRALLRRRQPVRRGRRGGRRSRLVLGHPHGPVRQRHGRRAQPRRAHEAGAGEGLRPRDGGHPLLRPGDRGRAAPRVGRHPLRVPHLPGDGRPPGHPARRLPRLRGSRRGVPGPGAVLDLAPVPSLQRLGHRHRDAVPHLRGRGPHARAQALPGQHPGGREGRLADPPGRQGRGGAARRPGRGPLRGHARRPVARLHAEGGQPRGRGADHGRRGDPRRRRRGPHARRRQEAPRRAGHEARHGPAPARRGPAEARRIGPRRHPLPVRDRRAQGPLRGAAPGRRRALRRDGRKPARAHPARSEEGAGL</sequence>
<organism evidence="2">
    <name type="scientific">uncultured Solirubrobacteraceae bacterium</name>
    <dbReference type="NCBI Taxonomy" id="1162706"/>
    <lineage>
        <taxon>Bacteria</taxon>
        <taxon>Bacillati</taxon>
        <taxon>Actinomycetota</taxon>
        <taxon>Thermoleophilia</taxon>
        <taxon>Solirubrobacterales</taxon>
        <taxon>Solirubrobacteraceae</taxon>
        <taxon>environmental samples</taxon>
    </lineage>
</organism>
<evidence type="ECO:0000313" key="2">
    <source>
        <dbReference type="EMBL" id="CAA9521063.1"/>
    </source>
</evidence>
<gene>
    <name evidence="2" type="ORF">AVDCRST_MAG30-3042</name>
</gene>
<name>A0A6J4TF46_9ACTN</name>
<feature type="compositionally biased region" description="Basic and acidic residues" evidence="1">
    <location>
        <begin position="295"/>
        <end position="308"/>
    </location>
</feature>
<reference evidence="2" key="1">
    <citation type="submission" date="2020-02" db="EMBL/GenBank/DDBJ databases">
        <authorList>
            <person name="Meier V. D."/>
        </authorList>
    </citation>
    <scope>NUCLEOTIDE SEQUENCE</scope>
    <source>
        <strain evidence="2">AVDCRST_MAG30</strain>
    </source>
</reference>
<feature type="compositionally biased region" description="Basic residues" evidence="1">
    <location>
        <begin position="72"/>
        <end position="90"/>
    </location>
</feature>
<feature type="region of interest" description="Disordered" evidence="1">
    <location>
        <begin position="1"/>
        <end position="373"/>
    </location>
</feature>
<accession>A0A6J4TF46</accession>
<evidence type="ECO:0000256" key="1">
    <source>
        <dbReference type="SAM" id="MobiDB-lite"/>
    </source>
</evidence>
<dbReference type="EMBL" id="CADCVS010000391">
    <property type="protein sequence ID" value="CAA9521063.1"/>
    <property type="molecule type" value="Genomic_DNA"/>
</dbReference>
<proteinExistence type="predicted"/>